<dbReference type="OMA" id="YRQFIVY"/>
<proteinExistence type="predicted"/>
<dbReference type="InterPro" id="IPR049452">
    <property type="entry name" value="Anoctamin_TM"/>
</dbReference>
<protein>
    <recommendedName>
        <fullName evidence="7">Anoctamin transmembrane domain-containing protein</fullName>
    </recommendedName>
</protein>
<reference evidence="8 9" key="1">
    <citation type="journal article" date="2019" name="Sci. Rep.">
        <title>Nanopore sequencing improves the draft genome of the human pathogenic amoeba Naegleria fowleri.</title>
        <authorList>
            <person name="Liechti N."/>
            <person name="Schurch N."/>
            <person name="Bruggmann R."/>
            <person name="Wittwer M."/>
        </authorList>
    </citation>
    <scope>NUCLEOTIDE SEQUENCE [LARGE SCALE GENOMIC DNA]</scope>
    <source>
        <strain evidence="8 9">ATCC 30894</strain>
    </source>
</reference>
<keyword evidence="2 6" id="KW-0812">Transmembrane</keyword>
<evidence type="ECO:0000256" key="1">
    <source>
        <dbReference type="ARBA" id="ARBA00004141"/>
    </source>
</evidence>
<sequence>MDTPHIQFNDIPVYNISIYPNSNNNNNNNGQSTGQVNPTNLYVPSGSATTTTTNNNHMTVQAQYLPSQNYELSSSNNTIGNSGSGINYPPTQYNIALGGTMGAQYLPNQPQQQQTNTNYGKPPSYEDEEDMAVNEHSLPPENNNELVTTSQQVNLQMNQQQQPSRQLHPATQVAMGEDNEQDPLEKHRDLFGLGFVKDTTKHLKETTIWESGFFGLNIFTTTAQKKKKLQEISEMNRVESTDILGKDHLQHHTKHRKKYTVMRTARGQPYLLKTGLDIDEVKEVQNEFSQIRLPFCCSWKTLEDHYGLGVRLYFDFGRLVIVLNSILLFFQLINFIPHLIIDSIYIQKFTNFFKGEFSNYGGLIDILYGSSYDPNLYVLWIVTSSLSIIATLLFGPVYWLVVRRSFQKRDVYDMEEADMALAFDADADIIKENVGTPTLHRVGRYFVSYSIFVGFLILSCAITIGFTILQNFTTIYEAADSVFSQNTGYLTLISIGISCVVNIVNFIWKQICIYLTNFEKHKTWSGYRTHNTMKYLFFKLFNVFLMGFTKGLFNVPCVIRTLGNQYLIQMILDFFVFNAIELILPYIEYYIKKKRNKGSDENVRPDFDVSEEYLELIYRQYIIYCGMTSFPMITLIAFVASILELYLDKWRLLKLCKKPPMINGSVKTVVSFFLIVTAILPMINWGGGNIYPMVGVYWCNTPNNLECEPCRVLNGNEYYITNFVNKLYGYS</sequence>
<evidence type="ECO:0000256" key="2">
    <source>
        <dbReference type="ARBA" id="ARBA00022692"/>
    </source>
</evidence>
<evidence type="ECO:0000256" key="3">
    <source>
        <dbReference type="ARBA" id="ARBA00022989"/>
    </source>
</evidence>
<gene>
    <name evidence="8" type="ORF">FDP41_007361</name>
</gene>
<feature type="transmembrane region" description="Helical" evidence="6">
    <location>
        <begin position="536"/>
        <end position="555"/>
    </location>
</feature>
<dbReference type="PANTHER" id="PTHR12308">
    <property type="entry name" value="ANOCTAMIN"/>
    <property type="match status" value="1"/>
</dbReference>
<dbReference type="EMBL" id="VFQX01000003">
    <property type="protein sequence ID" value="KAF0984184.1"/>
    <property type="molecule type" value="Genomic_DNA"/>
</dbReference>
<feature type="compositionally biased region" description="Low complexity" evidence="5">
    <location>
        <begin position="107"/>
        <end position="118"/>
    </location>
</feature>
<feature type="transmembrane region" description="Helical" evidence="6">
    <location>
        <begin position="662"/>
        <end position="683"/>
    </location>
</feature>
<evidence type="ECO:0000256" key="5">
    <source>
        <dbReference type="SAM" id="MobiDB-lite"/>
    </source>
</evidence>
<feature type="transmembrane region" description="Helical" evidence="6">
    <location>
        <begin position="446"/>
        <end position="469"/>
    </location>
</feature>
<feature type="domain" description="Anoctamin transmembrane" evidence="7">
    <location>
        <begin position="305"/>
        <end position="660"/>
    </location>
</feature>
<evidence type="ECO:0000259" key="7">
    <source>
        <dbReference type="Pfam" id="PF04547"/>
    </source>
</evidence>
<dbReference type="PANTHER" id="PTHR12308:SF80">
    <property type="entry name" value="DUF590 FAMILY PROTEIN"/>
    <property type="match status" value="1"/>
</dbReference>
<dbReference type="InterPro" id="IPR007632">
    <property type="entry name" value="Anoctamin"/>
</dbReference>
<dbReference type="VEuPathDB" id="AmoebaDB:NfTy_002570"/>
<feature type="transmembrane region" description="Helical" evidence="6">
    <location>
        <begin position="489"/>
        <end position="515"/>
    </location>
</feature>
<keyword evidence="3 6" id="KW-1133">Transmembrane helix</keyword>
<feature type="region of interest" description="Disordered" evidence="5">
    <location>
        <begin position="105"/>
        <end position="141"/>
    </location>
</feature>
<dbReference type="VEuPathDB" id="AmoebaDB:NF0000240"/>
<dbReference type="AlphaFoldDB" id="A0A6A5CC95"/>
<dbReference type="OrthoDB" id="296386at2759"/>
<dbReference type="GeneID" id="68114579"/>
<feature type="transmembrane region" description="Helical" evidence="6">
    <location>
        <begin position="621"/>
        <end position="642"/>
    </location>
</feature>
<dbReference type="Proteomes" id="UP000444721">
    <property type="component" value="Unassembled WGS sequence"/>
</dbReference>
<evidence type="ECO:0000313" key="8">
    <source>
        <dbReference type="EMBL" id="KAF0984184.1"/>
    </source>
</evidence>
<dbReference type="Pfam" id="PF04547">
    <property type="entry name" value="Anoctamin"/>
    <property type="match status" value="1"/>
</dbReference>
<feature type="transmembrane region" description="Helical" evidence="6">
    <location>
        <begin position="377"/>
        <end position="401"/>
    </location>
</feature>
<evidence type="ECO:0000256" key="4">
    <source>
        <dbReference type="ARBA" id="ARBA00023136"/>
    </source>
</evidence>
<comment type="subcellular location">
    <subcellularLocation>
        <location evidence="1">Membrane</location>
        <topology evidence="1">Multi-pass membrane protein</topology>
    </subcellularLocation>
</comment>
<dbReference type="RefSeq" id="XP_044568897.1">
    <property type="nucleotide sequence ID" value="XM_044711098.1"/>
</dbReference>
<organism evidence="8 9">
    <name type="scientific">Naegleria fowleri</name>
    <name type="common">Brain eating amoeba</name>
    <dbReference type="NCBI Taxonomy" id="5763"/>
    <lineage>
        <taxon>Eukaryota</taxon>
        <taxon>Discoba</taxon>
        <taxon>Heterolobosea</taxon>
        <taxon>Tetramitia</taxon>
        <taxon>Eutetramitia</taxon>
        <taxon>Vahlkampfiidae</taxon>
        <taxon>Naegleria</taxon>
    </lineage>
</organism>
<keyword evidence="9" id="KW-1185">Reference proteome</keyword>
<feature type="transmembrane region" description="Helical" evidence="6">
    <location>
        <begin position="567"/>
        <end position="587"/>
    </location>
</feature>
<dbReference type="GO" id="GO:0005254">
    <property type="term" value="F:chloride channel activity"/>
    <property type="evidence" value="ECO:0007669"/>
    <property type="project" value="TreeGrafter"/>
</dbReference>
<dbReference type="GO" id="GO:0016020">
    <property type="term" value="C:membrane"/>
    <property type="evidence" value="ECO:0007669"/>
    <property type="project" value="UniProtKB-SubCell"/>
</dbReference>
<evidence type="ECO:0000256" key="6">
    <source>
        <dbReference type="SAM" id="Phobius"/>
    </source>
</evidence>
<feature type="transmembrane region" description="Helical" evidence="6">
    <location>
        <begin position="319"/>
        <end position="341"/>
    </location>
</feature>
<accession>A0A6A5CC95</accession>
<comment type="caution">
    <text evidence="8">The sequence shown here is derived from an EMBL/GenBank/DDBJ whole genome shotgun (WGS) entry which is preliminary data.</text>
</comment>
<evidence type="ECO:0000313" key="9">
    <source>
        <dbReference type="Proteomes" id="UP000444721"/>
    </source>
</evidence>
<name>A0A6A5CC95_NAEFO</name>
<dbReference type="VEuPathDB" id="AmoebaDB:FDP41_007361"/>
<keyword evidence="4 6" id="KW-0472">Membrane</keyword>